<feature type="region of interest" description="Disordered" evidence="1">
    <location>
        <begin position="213"/>
        <end position="273"/>
    </location>
</feature>
<evidence type="ECO:0000313" key="3">
    <source>
        <dbReference type="Proteomes" id="UP000317238"/>
    </source>
</evidence>
<accession>A0A5C5YCC9</accession>
<organism evidence="2 3">
    <name type="scientific">Crateriforma conspicua</name>
    <dbReference type="NCBI Taxonomy" id="2527996"/>
    <lineage>
        <taxon>Bacteria</taxon>
        <taxon>Pseudomonadati</taxon>
        <taxon>Planctomycetota</taxon>
        <taxon>Planctomycetia</taxon>
        <taxon>Planctomycetales</taxon>
        <taxon>Planctomycetaceae</taxon>
        <taxon>Crateriforma</taxon>
    </lineage>
</organism>
<reference evidence="2 3" key="1">
    <citation type="submission" date="2019-02" db="EMBL/GenBank/DDBJ databases">
        <title>Deep-cultivation of Planctomycetes and their phenomic and genomic characterization uncovers novel biology.</title>
        <authorList>
            <person name="Wiegand S."/>
            <person name="Jogler M."/>
            <person name="Boedeker C."/>
            <person name="Pinto D."/>
            <person name="Vollmers J."/>
            <person name="Rivas-Marin E."/>
            <person name="Kohn T."/>
            <person name="Peeters S.H."/>
            <person name="Heuer A."/>
            <person name="Rast P."/>
            <person name="Oberbeckmann S."/>
            <person name="Bunk B."/>
            <person name="Jeske O."/>
            <person name="Meyerdierks A."/>
            <person name="Storesund J.E."/>
            <person name="Kallscheuer N."/>
            <person name="Luecker S."/>
            <person name="Lage O.M."/>
            <person name="Pohl T."/>
            <person name="Merkel B.J."/>
            <person name="Hornburger P."/>
            <person name="Mueller R.-W."/>
            <person name="Bruemmer F."/>
            <person name="Labrenz M."/>
            <person name="Spormann A.M."/>
            <person name="Op Den Camp H."/>
            <person name="Overmann J."/>
            <person name="Amann R."/>
            <person name="Jetten M.S.M."/>
            <person name="Mascher T."/>
            <person name="Medema M.H."/>
            <person name="Devos D.P."/>
            <person name="Kaster A.-K."/>
            <person name="Ovreas L."/>
            <person name="Rohde M."/>
            <person name="Galperin M.Y."/>
            <person name="Jogler C."/>
        </authorList>
    </citation>
    <scope>NUCLEOTIDE SEQUENCE [LARGE SCALE GENOMIC DNA]</scope>
    <source>
        <strain evidence="2 3">Pan14r</strain>
    </source>
</reference>
<dbReference type="Proteomes" id="UP000317238">
    <property type="component" value="Unassembled WGS sequence"/>
</dbReference>
<feature type="compositionally biased region" description="Polar residues" evidence="1">
    <location>
        <begin position="245"/>
        <end position="254"/>
    </location>
</feature>
<protein>
    <submittedName>
        <fullName evidence="2">Uncharacterized protein</fullName>
    </submittedName>
</protein>
<proteinExistence type="predicted"/>
<comment type="caution">
    <text evidence="2">The sequence shown here is derived from an EMBL/GenBank/DDBJ whole genome shotgun (WGS) entry which is preliminary data.</text>
</comment>
<keyword evidence="3" id="KW-1185">Reference proteome</keyword>
<evidence type="ECO:0000313" key="2">
    <source>
        <dbReference type="EMBL" id="TWT72111.1"/>
    </source>
</evidence>
<gene>
    <name evidence="2" type="ORF">Pan14r_44280</name>
</gene>
<name>A0A5C5YCC9_9PLAN</name>
<dbReference type="AlphaFoldDB" id="A0A5C5YCC9"/>
<sequence>MLRWPPQSSDSVFCGLILFVTSLVTSTPSAGATDAIVWHRSLETAKSQLSSISGDTAPLFLIAVTNDIDTPAETQPSFWCRQWLDRRVAGVLSERPDLETRVGAVHLAAGLPPELTGQSDFNRPERLVLAVADADSRLLSFCVGIPTRDTLWGMIEDAEEVAAMRANAAVRPGHWRRDVAQRSLQRVNRYYAERLRRVMQALKLVKQVEPDPAALEQVDAPEGRGTLPEAELDDGKLDQGLPNAEQPSETNAASVNEAVLPSREEEGEWEDPQVDDQWTEKLDAAVKIQIAGDAGLDASDPVDWGLRLNLVHDVFTSLYRLDAFSRFADSEIRRDDPDFYRVTLGQLEQNAETRDDWVQCALPLLVGLSLRDRWESLVEVVWQQPAVRFEPMTAELEAWWNKHRPVTPLVFRMRRLAIADASARHEVSATGPPGRVTWADLENALQQFPVREVSYSQWYAIQRNEGWVAVDLFRPTTVTDIVASPKSNRPMLIRRGESPARNLSKLRRLQRAAGKTNDP</sequence>
<evidence type="ECO:0000256" key="1">
    <source>
        <dbReference type="SAM" id="MobiDB-lite"/>
    </source>
</evidence>
<dbReference type="EMBL" id="SJPL01000001">
    <property type="protein sequence ID" value="TWT72111.1"/>
    <property type="molecule type" value="Genomic_DNA"/>
</dbReference>